<evidence type="ECO:0000313" key="2">
    <source>
        <dbReference type="Proteomes" id="UP000325372"/>
    </source>
</evidence>
<organism evidence="1 2">
    <name type="scientific">Marinihelvus fidelis</name>
    <dbReference type="NCBI Taxonomy" id="2613842"/>
    <lineage>
        <taxon>Bacteria</taxon>
        <taxon>Pseudomonadati</taxon>
        <taxon>Pseudomonadota</taxon>
        <taxon>Gammaproteobacteria</taxon>
        <taxon>Chromatiales</taxon>
        <taxon>Wenzhouxiangellaceae</taxon>
        <taxon>Marinihelvus</taxon>
    </lineage>
</organism>
<comment type="caution">
    <text evidence="1">The sequence shown here is derived from an EMBL/GenBank/DDBJ whole genome shotgun (WGS) entry which is preliminary data.</text>
</comment>
<gene>
    <name evidence="1" type="ORF">F3N42_13910</name>
</gene>
<proteinExistence type="predicted"/>
<name>A0A5N0T622_9GAMM</name>
<sequence>MADADNAALAALLARYGLALERVAADADIPGSFWGDEEAGLVGARLLARPDTPVHSVLHESGHFVCMDGARRDGLDTDAGGDYDEENAVCYLQILLAGELADMGRARMFRDMDAWGYSFRLGSARAWFENDAEDAREWLRRHRLVNDDDTPSWRLRP</sequence>
<dbReference type="Proteomes" id="UP000325372">
    <property type="component" value="Unassembled WGS sequence"/>
</dbReference>
<keyword evidence="2" id="KW-1185">Reference proteome</keyword>
<accession>A0A5N0T622</accession>
<dbReference type="EMBL" id="VYXP01000010">
    <property type="protein sequence ID" value="KAA9129894.1"/>
    <property type="molecule type" value="Genomic_DNA"/>
</dbReference>
<reference evidence="1 2" key="1">
    <citation type="submission" date="2019-09" db="EMBL/GenBank/DDBJ databases">
        <title>Wenzhouxiangella sp. Genome sequencing and assembly.</title>
        <authorList>
            <person name="Zhang R."/>
        </authorList>
    </citation>
    <scope>NUCLEOTIDE SEQUENCE [LARGE SCALE GENOMIC DNA]</scope>
    <source>
        <strain evidence="1 2">W260</strain>
    </source>
</reference>
<dbReference type="AlphaFoldDB" id="A0A5N0T622"/>
<evidence type="ECO:0008006" key="3">
    <source>
        <dbReference type="Google" id="ProtNLM"/>
    </source>
</evidence>
<evidence type="ECO:0000313" key="1">
    <source>
        <dbReference type="EMBL" id="KAA9129894.1"/>
    </source>
</evidence>
<protein>
    <recommendedName>
        <fullName evidence="3">ImmA/IrrE family metallo-endopeptidase</fullName>
    </recommendedName>
</protein>